<dbReference type="EMBL" id="JAWPEI010000006">
    <property type="protein sequence ID" value="KAK4723962.1"/>
    <property type="molecule type" value="Genomic_DNA"/>
</dbReference>
<gene>
    <name evidence="1" type="ORF">R3W88_026741</name>
</gene>
<comment type="caution">
    <text evidence="1">The sequence shown here is derived from an EMBL/GenBank/DDBJ whole genome shotgun (WGS) entry which is preliminary data.</text>
</comment>
<dbReference type="AlphaFoldDB" id="A0AAV9LF92"/>
<dbReference type="PANTHER" id="PTHR46238:SF8">
    <property type="entry name" value="ENDONUCLEASE_EXONUCLEASE_PHOSPHATASE DOMAIN-CONTAINING PROTEIN"/>
    <property type="match status" value="1"/>
</dbReference>
<reference evidence="1 2" key="1">
    <citation type="submission" date="2023-10" db="EMBL/GenBank/DDBJ databases">
        <title>Genome-Wide Identification Analysis in wild type Solanum Pinnatisectum Reveals Some Genes Defensing Phytophthora Infestans.</title>
        <authorList>
            <person name="Sun C."/>
        </authorList>
    </citation>
    <scope>NUCLEOTIDE SEQUENCE [LARGE SCALE GENOMIC DNA]</scope>
    <source>
        <strain evidence="1">LQN</strain>
        <tissue evidence="1">Leaf</tissue>
    </source>
</reference>
<protein>
    <recommendedName>
        <fullName evidence="3">Reverse transcriptase domain-containing protein</fullName>
    </recommendedName>
</protein>
<accession>A0AAV9LF92</accession>
<dbReference type="Proteomes" id="UP001311915">
    <property type="component" value="Unassembled WGS sequence"/>
</dbReference>
<proteinExistence type="predicted"/>
<sequence>MLFVDDIMLIDETHNRVNATLEVWRQTLESKGFKLSKTKIEYLECKFSDVIHKIGVEVRLDTQVIHKRGSFKYLESVMQGNGKIDEDVAHLLCDKKVLQKLKDKFYRVMVRPTMLYRAECWPIKNFHVQKMKVVEMRILR</sequence>
<evidence type="ECO:0008006" key="3">
    <source>
        <dbReference type="Google" id="ProtNLM"/>
    </source>
</evidence>
<name>A0AAV9LF92_9SOLN</name>
<organism evidence="1 2">
    <name type="scientific">Solanum pinnatisectum</name>
    <name type="common">tansyleaf nightshade</name>
    <dbReference type="NCBI Taxonomy" id="50273"/>
    <lineage>
        <taxon>Eukaryota</taxon>
        <taxon>Viridiplantae</taxon>
        <taxon>Streptophyta</taxon>
        <taxon>Embryophyta</taxon>
        <taxon>Tracheophyta</taxon>
        <taxon>Spermatophyta</taxon>
        <taxon>Magnoliopsida</taxon>
        <taxon>eudicotyledons</taxon>
        <taxon>Gunneridae</taxon>
        <taxon>Pentapetalae</taxon>
        <taxon>asterids</taxon>
        <taxon>lamiids</taxon>
        <taxon>Solanales</taxon>
        <taxon>Solanaceae</taxon>
        <taxon>Solanoideae</taxon>
        <taxon>Solaneae</taxon>
        <taxon>Solanum</taxon>
    </lineage>
</organism>
<evidence type="ECO:0000313" key="1">
    <source>
        <dbReference type="EMBL" id="KAK4723962.1"/>
    </source>
</evidence>
<dbReference type="PANTHER" id="PTHR46238">
    <property type="entry name" value="REVERSE TRANSCRIPTASE DOMAIN-CONTAINING PROTEIN"/>
    <property type="match status" value="1"/>
</dbReference>
<evidence type="ECO:0000313" key="2">
    <source>
        <dbReference type="Proteomes" id="UP001311915"/>
    </source>
</evidence>
<keyword evidence="2" id="KW-1185">Reference proteome</keyword>